<proteinExistence type="predicted"/>
<keyword evidence="3" id="KW-1185">Reference proteome</keyword>
<dbReference type="InterPro" id="IPR041698">
    <property type="entry name" value="Methyltransf_25"/>
</dbReference>
<dbReference type="GO" id="GO:0032259">
    <property type="term" value="P:methylation"/>
    <property type="evidence" value="ECO:0007669"/>
    <property type="project" value="UniProtKB-KW"/>
</dbReference>
<feature type="domain" description="Methyltransferase" evidence="1">
    <location>
        <begin position="176"/>
        <end position="272"/>
    </location>
</feature>
<dbReference type="SUPFAM" id="SSF53335">
    <property type="entry name" value="S-adenosyl-L-methionine-dependent methyltransferases"/>
    <property type="match status" value="1"/>
</dbReference>
<reference evidence="2 3" key="1">
    <citation type="submission" date="2020-04" db="EMBL/GenBank/DDBJ databases">
        <title>Rhodospirillaceae bacterium KN72 isolated from deep sea.</title>
        <authorList>
            <person name="Zhang D.-C."/>
        </authorList>
    </citation>
    <scope>NUCLEOTIDE SEQUENCE [LARGE SCALE GENOMIC DNA]</scope>
    <source>
        <strain evidence="2 3">KN72</strain>
    </source>
</reference>
<keyword evidence="2" id="KW-0489">Methyltransferase</keyword>
<comment type="caution">
    <text evidence="2">The sequence shown here is derived from an EMBL/GenBank/DDBJ whole genome shotgun (WGS) entry which is preliminary data.</text>
</comment>
<dbReference type="Proteomes" id="UP000539372">
    <property type="component" value="Unassembled WGS sequence"/>
</dbReference>
<keyword evidence="2" id="KW-0808">Transferase</keyword>
<evidence type="ECO:0000313" key="3">
    <source>
        <dbReference type="Proteomes" id="UP000539372"/>
    </source>
</evidence>
<protein>
    <submittedName>
        <fullName evidence="2">Class I SAM-dependent methyltransferase</fullName>
    </submittedName>
</protein>
<organism evidence="2 3">
    <name type="scientific">Pacificispira spongiicola</name>
    <dbReference type="NCBI Taxonomy" id="2729598"/>
    <lineage>
        <taxon>Bacteria</taxon>
        <taxon>Pseudomonadati</taxon>
        <taxon>Pseudomonadota</taxon>
        <taxon>Alphaproteobacteria</taxon>
        <taxon>Rhodospirillales</taxon>
        <taxon>Rhodospirillaceae</taxon>
        <taxon>Pacificispira</taxon>
    </lineage>
</organism>
<sequence length="341" mass="38131">MGLIGKSMFLASQTTRTAWFGAQYGLAQRLAPPIDGPLPKPGSLPGWPTILKDLRALRLQDWANIEAGYYPMPDDLIPDPRRAIGSALRFVKDLPAVNLRRRLRDWSDVPPAARPRYYMQNFHNQSGGWMTDDSAALYDHQVEVLFTGGADAMRRQALVPLGDWLRVNGAADRTLLDIGCGTARFLAEAKRAHPALSLIGLDPSAAYLTKARQGLRRWRKDFTPILGLAESLPFATGLGPDLIASVFVMHELPRKIRHKGLSEMARVLRPGGRLVIVDSIRLGDHADYDTLLDRFPIAFHEPYYQDYIRDDLERVGTECGLVHTGTSRAFFSRIMTFDKPV</sequence>
<dbReference type="EMBL" id="JABBNT010000001">
    <property type="protein sequence ID" value="NMM43238.1"/>
    <property type="molecule type" value="Genomic_DNA"/>
</dbReference>
<dbReference type="GO" id="GO:0008168">
    <property type="term" value="F:methyltransferase activity"/>
    <property type="evidence" value="ECO:0007669"/>
    <property type="project" value="UniProtKB-KW"/>
</dbReference>
<dbReference type="Gene3D" id="3.40.50.150">
    <property type="entry name" value="Vaccinia Virus protein VP39"/>
    <property type="match status" value="1"/>
</dbReference>
<evidence type="ECO:0000313" key="2">
    <source>
        <dbReference type="EMBL" id="NMM43238.1"/>
    </source>
</evidence>
<evidence type="ECO:0000259" key="1">
    <source>
        <dbReference type="Pfam" id="PF13649"/>
    </source>
</evidence>
<dbReference type="AlphaFoldDB" id="A0A7Y0HE77"/>
<dbReference type="InterPro" id="IPR050508">
    <property type="entry name" value="Methyltransf_Superfamily"/>
</dbReference>
<dbReference type="PANTHER" id="PTHR42912:SF93">
    <property type="entry name" value="N6-ADENOSINE-METHYLTRANSFERASE TMT1A"/>
    <property type="match status" value="1"/>
</dbReference>
<accession>A0A7Y0HE77</accession>
<dbReference type="RefSeq" id="WP_169623531.1">
    <property type="nucleotide sequence ID" value="NZ_JABBNT010000001.1"/>
</dbReference>
<dbReference type="Pfam" id="PF13649">
    <property type="entry name" value="Methyltransf_25"/>
    <property type="match status" value="1"/>
</dbReference>
<dbReference type="PANTHER" id="PTHR42912">
    <property type="entry name" value="METHYLTRANSFERASE"/>
    <property type="match status" value="1"/>
</dbReference>
<dbReference type="InterPro" id="IPR029063">
    <property type="entry name" value="SAM-dependent_MTases_sf"/>
</dbReference>
<name>A0A7Y0HE77_9PROT</name>
<dbReference type="CDD" id="cd02440">
    <property type="entry name" value="AdoMet_MTases"/>
    <property type="match status" value="1"/>
</dbReference>
<gene>
    <name evidence="2" type="ORF">HH303_02030</name>
</gene>